<evidence type="ECO:0000256" key="6">
    <source>
        <dbReference type="ARBA" id="ARBA00025721"/>
    </source>
</evidence>
<evidence type="ECO:0000256" key="5">
    <source>
        <dbReference type="ARBA" id="ARBA00023136"/>
    </source>
</evidence>
<feature type="domain" description="RING-type" evidence="10">
    <location>
        <begin position="599"/>
        <end position="638"/>
    </location>
</feature>
<feature type="transmembrane region" description="Helical" evidence="9">
    <location>
        <begin position="77"/>
        <end position="103"/>
    </location>
</feature>
<reference evidence="11" key="1">
    <citation type="submission" date="2022-10" db="EMBL/GenBank/DDBJ databases">
        <authorList>
            <person name="Hyden B.L."/>
            <person name="Feng K."/>
            <person name="Yates T."/>
            <person name="Jawdy S."/>
            <person name="Smart L.B."/>
            <person name="Muchero W."/>
        </authorList>
    </citation>
    <scope>NUCLEOTIDE SEQUENCE</scope>
    <source>
        <tissue evidence="11">Shoot tip</tissue>
    </source>
</reference>
<dbReference type="CDD" id="cd16789">
    <property type="entry name" value="mRING-HC-C3HC5_MGRN1-like"/>
    <property type="match status" value="1"/>
</dbReference>
<gene>
    <name evidence="11" type="ORF">OIU77_011304</name>
</gene>
<dbReference type="Pfam" id="PF26192">
    <property type="entry name" value="RNF157-like_N"/>
    <property type="match status" value="1"/>
</dbReference>
<proteinExistence type="inferred from homology"/>
<dbReference type="InterPro" id="IPR045195">
    <property type="entry name" value="LOG2-like_mRING_C3HC5"/>
</dbReference>
<dbReference type="PANTHER" id="PTHR12677">
    <property type="entry name" value="GOLGI APPARATUS MEMBRANE PROTEIN TVP38-RELATED"/>
    <property type="match status" value="1"/>
</dbReference>
<evidence type="ECO:0000313" key="11">
    <source>
        <dbReference type="EMBL" id="KAJ6321173.1"/>
    </source>
</evidence>
<dbReference type="Pfam" id="PF09335">
    <property type="entry name" value="VTT_dom"/>
    <property type="match status" value="1"/>
</dbReference>
<evidence type="ECO:0000313" key="12">
    <source>
        <dbReference type="Proteomes" id="UP001141253"/>
    </source>
</evidence>
<dbReference type="EMBL" id="JAPFFI010000023">
    <property type="protein sequence ID" value="KAJ6321173.1"/>
    <property type="molecule type" value="Genomic_DNA"/>
</dbReference>
<comment type="subcellular location">
    <subcellularLocation>
        <location evidence="1">Cell membrane</location>
        <topology evidence="1">Multi-pass membrane protein</topology>
    </subcellularLocation>
</comment>
<dbReference type="SMART" id="SM00184">
    <property type="entry name" value="RING"/>
    <property type="match status" value="1"/>
</dbReference>
<evidence type="ECO:0000256" key="2">
    <source>
        <dbReference type="ARBA" id="ARBA00022475"/>
    </source>
</evidence>
<keyword evidence="5 9" id="KW-0472">Membrane</keyword>
<evidence type="ECO:0000256" key="7">
    <source>
        <dbReference type="PROSITE-ProRule" id="PRU00175"/>
    </source>
</evidence>
<dbReference type="PROSITE" id="PS50089">
    <property type="entry name" value="ZF_RING_2"/>
    <property type="match status" value="1"/>
</dbReference>
<dbReference type="SUPFAM" id="SSF57850">
    <property type="entry name" value="RING/U-box"/>
    <property type="match status" value="1"/>
</dbReference>
<dbReference type="InterPro" id="IPR058981">
    <property type="entry name" value="MGRN1/RNF157-like_N"/>
</dbReference>
<dbReference type="InterPro" id="IPR015414">
    <property type="entry name" value="TMEM64"/>
</dbReference>
<evidence type="ECO:0000256" key="8">
    <source>
        <dbReference type="SAM" id="MobiDB-lite"/>
    </source>
</evidence>
<feature type="transmembrane region" description="Helical" evidence="9">
    <location>
        <begin position="12"/>
        <end position="31"/>
    </location>
</feature>
<evidence type="ECO:0000256" key="9">
    <source>
        <dbReference type="SAM" id="Phobius"/>
    </source>
</evidence>
<keyword evidence="3 9" id="KW-0812">Transmembrane</keyword>
<evidence type="ECO:0000256" key="4">
    <source>
        <dbReference type="ARBA" id="ARBA00022989"/>
    </source>
</evidence>
<evidence type="ECO:0000256" key="3">
    <source>
        <dbReference type="ARBA" id="ARBA00022692"/>
    </source>
</evidence>
<feature type="region of interest" description="Disordered" evidence="8">
    <location>
        <begin position="287"/>
        <end position="339"/>
    </location>
</feature>
<evidence type="ECO:0000259" key="10">
    <source>
        <dbReference type="PROSITE" id="PS50089"/>
    </source>
</evidence>
<dbReference type="Pfam" id="PF13920">
    <property type="entry name" value="zf-C3HC4_3"/>
    <property type="match status" value="1"/>
</dbReference>
<sequence>MASFSWASLLRITIFLILVSAVVFAFFTLPVEKILKDFLLWVEQDLGPWGPLVLAIAYIPLTILAVPASVLTLGGGYLFGLPVGFVADSIGATVGAGAAFLLGRTIGRSFVVSKLKDYPKFSSVAIAIQKSGFKIVLLLRLVPLLPFNMLNYLLSVTPVSIGEYMLASWIGMMPITLALVYIGTTLKDLSDVTHGWSEFSTTRWVLIVLGLVVSVVLMFCVTKVAKSALDKALAENEDLDVILASPQLPIVADTSVNLNQPLIIKIDPHHLAIIIITRNPSLPPPPPPPPCYYHHHAEPISLPPPPPPPPHQSHYTTLHQPSPSQSYPPQNNPYPTRTPPQVQHYCNSHHYHSCNYANHQPFYYTCHHQPTNGWSPVIRPHVGFASAINTATAQPILPEPAPFVDHQNAKRVKNDVNVHKDTLKVEIDVSNPDHHLVSFVFDALFDGSVTIFYFAKEEQDGKFFPAFPEAHLPEKISFQKGLGQKFHQPSGTGIGLGFFELDDLSKSSPEEDVFPLVIAAETFLPVDLTNENDDSVLNTLRHMQITQAVLERKNGDSFHVRVIRQILWVAGVRYELREIYGIGSSATEGFDDSDQGKECVICMTEPKDTAVLPCRHMCMCGECAKELRLQSNECPICRQPIEQLIGIKINSGDQ</sequence>
<comment type="similarity">
    <text evidence="6">Belongs to the RING-type zinc finger family. LOG2 subfamily.</text>
</comment>
<feature type="compositionally biased region" description="Low complexity" evidence="8">
    <location>
        <begin position="320"/>
        <end position="329"/>
    </location>
</feature>
<feature type="transmembrane region" description="Helical" evidence="9">
    <location>
        <begin position="52"/>
        <end position="71"/>
    </location>
</feature>
<feature type="transmembrane region" description="Helical" evidence="9">
    <location>
        <begin position="164"/>
        <end position="183"/>
    </location>
</feature>
<dbReference type="PANTHER" id="PTHR12677:SF24">
    <property type="entry name" value="OS07G0655900 PROTEIN"/>
    <property type="match status" value="1"/>
</dbReference>
<keyword evidence="7" id="KW-0863">Zinc-finger</keyword>
<comment type="caution">
    <text evidence="11">The sequence shown here is derived from an EMBL/GenBank/DDBJ whole genome shotgun (WGS) entry which is preliminary data.</text>
</comment>
<feature type="transmembrane region" description="Helical" evidence="9">
    <location>
        <begin position="204"/>
        <end position="225"/>
    </location>
</feature>
<organism evidence="11 12">
    <name type="scientific">Salix suchowensis</name>
    <dbReference type="NCBI Taxonomy" id="1278906"/>
    <lineage>
        <taxon>Eukaryota</taxon>
        <taxon>Viridiplantae</taxon>
        <taxon>Streptophyta</taxon>
        <taxon>Embryophyta</taxon>
        <taxon>Tracheophyta</taxon>
        <taxon>Spermatophyta</taxon>
        <taxon>Magnoliopsida</taxon>
        <taxon>eudicotyledons</taxon>
        <taxon>Gunneridae</taxon>
        <taxon>Pentapetalae</taxon>
        <taxon>rosids</taxon>
        <taxon>fabids</taxon>
        <taxon>Malpighiales</taxon>
        <taxon>Salicaceae</taxon>
        <taxon>Saliceae</taxon>
        <taxon>Salix</taxon>
    </lineage>
</organism>
<keyword evidence="12" id="KW-1185">Reference proteome</keyword>
<keyword evidence="2" id="KW-1003">Cell membrane</keyword>
<dbReference type="InterPro" id="IPR013083">
    <property type="entry name" value="Znf_RING/FYVE/PHD"/>
</dbReference>
<feature type="compositionally biased region" description="Pro residues" evidence="8">
    <location>
        <begin position="301"/>
        <end position="311"/>
    </location>
</feature>
<keyword evidence="4 9" id="KW-1133">Transmembrane helix</keyword>
<dbReference type="InterPro" id="IPR032816">
    <property type="entry name" value="VTT_dom"/>
</dbReference>
<keyword evidence="7" id="KW-0479">Metal-binding</keyword>
<evidence type="ECO:0000256" key="1">
    <source>
        <dbReference type="ARBA" id="ARBA00004651"/>
    </source>
</evidence>
<dbReference type="Proteomes" id="UP001141253">
    <property type="component" value="Chromosome 8"/>
</dbReference>
<reference evidence="11" key="2">
    <citation type="journal article" date="2023" name="Int. J. Mol. Sci.">
        <title>De Novo Assembly and Annotation of 11 Diverse Shrub Willow (Salix) Genomes Reveals Novel Gene Organization in Sex-Linked Regions.</title>
        <authorList>
            <person name="Hyden B."/>
            <person name="Feng K."/>
            <person name="Yates T.B."/>
            <person name="Jawdy S."/>
            <person name="Cereghino C."/>
            <person name="Smart L.B."/>
            <person name="Muchero W."/>
        </authorList>
    </citation>
    <scope>NUCLEOTIDE SEQUENCE</scope>
    <source>
        <tissue evidence="11">Shoot tip</tissue>
    </source>
</reference>
<dbReference type="Gene3D" id="3.30.40.10">
    <property type="entry name" value="Zinc/RING finger domain, C3HC4 (zinc finger)"/>
    <property type="match status" value="1"/>
</dbReference>
<keyword evidence="7" id="KW-0862">Zinc</keyword>
<protein>
    <recommendedName>
        <fullName evidence="10">RING-type domain-containing protein</fullName>
    </recommendedName>
</protein>
<dbReference type="InterPro" id="IPR001841">
    <property type="entry name" value="Znf_RING"/>
</dbReference>
<name>A0ABQ9A0M4_9ROSI</name>
<accession>A0ABQ9A0M4</accession>